<sequence>MQTVREGNDSFILEFQLRPESSCYYELFFAEISDAVSADGQRLFSYTVNFAHLESLFSNLKSWMGDPCLPYSYNWLSCTEDTRPHIEKMTLATNNLSGSIPDLSSLQNLTVLDLHSNNLSGEIPAYLGDLPALETLERFSIGEINLAYVPMQENIAALFTKALPREKFEAFRKALALLPFTSNSNRDCMVAISRVRSNEFLKTLWLDYLHRGCIPSIVHRDIKSSNILLNDKLTAKISDFGISKSRRGSFATLTVVQGTPGYVDPLYSQSHVADASVDVYAFGVVLFELVTGRRPIIQNVKDAGKSIHIIDWVKPYIERNELKEIMDPRVSIIPDPSSVWKVWNKSNRPTMRQVTRELESTLCFEIQGHSSNTDPTQILQDYGSEFAALSR</sequence>
<dbReference type="PANTHER" id="PTHR45631">
    <property type="entry name" value="OS07G0107800 PROTEIN-RELATED"/>
    <property type="match status" value="1"/>
</dbReference>
<reference evidence="8" key="1">
    <citation type="submission" date="2021-08" db="EMBL/GenBank/DDBJ databases">
        <title>WGS assembly of Ceratopteris richardii.</title>
        <authorList>
            <person name="Marchant D.B."/>
            <person name="Chen G."/>
            <person name="Jenkins J."/>
            <person name="Shu S."/>
            <person name="Leebens-Mack J."/>
            <person name="Grimwood J."/>
            <person name="Schmutz J."/>
            <person name="Soltis P."/>
            <person name="Soltis D."/>
            <person name="Chen Z.-H."/>
        </authorList>
    </citation>
    <scope>NUCLEOTIDE SEQUENCE</scope>
    <source>
        <strain evidence="8">Whitten #5841</strain>
        <tissue evidence="8">Leaf</tissue>
    </source>
</reference>
<keyword evidence="3" id="KW-0812">Transmembrane</keyword>
<dbReference type="GO" id="GO:0016020">
    <property type="term" value="C:membrane"/>
    <property type="evidence" value="ECO:0007669"/>
    <property type="project" value="UniProtKB-SubCell"/>
</dbReference>
<organism evidence="8 9">
    <name type="scientific">Ceratopteris richardii</name>
    <name type="common">Triangle waterfern</name>
    <dbReference type="NCBI Taxonomy" id="49495"/>
    <lineage>
        <taxon>Eukaryota</taxon>
        <taxon>Viridiplantae</taxon>
        <taxon>Streptophyta</taxon>
        <taxon>Embryophyta</taxon>
        <taxon>Tracheophyta</taxon>
        <taxon>Polypodiopsida</taxon>
        <taxon>Polypodiidae</taxon>
        <taxon>Polypodiales</taxon>
        <taxon>Pteridineae</taxon>
        <taxon>Pteridaceae</taxon>
        <taxon>Parkerioideae</taxon>
        <taxon>Ceratopteris</taxon>
    </lineage>
</organism>
<dbReference type="InterPro" id="IPR032675">
    <property type="entry name" value="LRR_dom_sf"/>
</dbReference>
<evidence type="ECO:0000256" key="4">
    <source>
        <dbReference type="ARBA" id="ARBA00022737"/>
    </source>
</evidence>
<evidence type="ECO:0000313" key="9">
    <source>
        <dbReference type="Proteomes" id="UP000825935"/>
    </source>
</evidence>
<dbReference type="OMA" id="CESFHNI"/>
<dbReference type="GO" id="GO:0004672">
    <property type="term" value="F:protein kinase activity"/>
    <property type="evidence" value="ECO:0007669"/>
    <property type="project" value="InterPro"/>
</dbReference>
<evidence type="ECO:0000259" key="7">
    <source>
        <dbReference type="PROSITE" id="PS50011"/>
    </source>
</evidence>
<dbReference type="Pfam" id="PF00069">
    <property type="entry name" value="Pkinase"/>
    <property type="match status" value="1"/>
</dbReference>
<keyword evidence="4" id="KW-0677">Repeat</keyword>
<name>A0A8T2Q8G6_CERRI</name>
<protein>
    <recommendedName>
        <fullName evidence="7">Protein kinase domain-containing protein</fullName>
    </recommendedName>
</protein>
<evidence type="ECO:0000256" key="5">
    <source>
        <dbReference type="ARBA" id="ARBA00022989"/>
    </source>
</evidence>
<evidence type="ECO:0000256" key="1">
    <source>
        <dbReference type="ARBA" id="ARBA00004370"/>
    </source>
</evidence>
<keyword evidence="5" id="KW-1133">Transmembrane helix</keyword>
<dbReference type="GO" id="GO:0005524">
    <property type="term" value="F:ATP binding"/>
    <property type="evidence" value="ECO:0007669"/>
    <property type="project" value="InterPro"/>
</dbReference>
<dbReference type="Gene3D" id="1.10.510.10">
    <property type="entry name" value="Transferase(Phosphotransferase) domain 1"/>
    <property type="match status" value="1"/>
</dbReference>
<gene>
    <name evidence="8" type="ORF">KP509_37G050000</name>
</gene>
<dbReference type="EMBL" id="CM035442">
    <property type="protein sequence ID" value="KAH7280044.1"/>
    <property type="molecule type" value="Genomic_DNA"/>
</dbReference>
<keyword evidence="9" id="KW-1185">Reference proteome</keyword>
<proteinExistence type="predicted"/>
<dbReference type="PROSITE" id="PS50011">
    <property type="entry name" value="PROTEIN_KINASE_DOM"/>
    <property type="match status" value="1"/>
</dbReference>
<accession>A0A8T2Q8G6</accession>
<keyword evidence="6" id="KW-0472">Membrane</keyword>
<evidence type="ECO:0000256" key="6">
    <source>
        <dbReference type="ARBA" id="ARBA00023136"/>
    </source>
</evidence>
<dbReference type="Proteomes" id="UP000825935">
    <property type="component" value="Chromosome 37"/>
</dbReference>
<dbReference type="InterPro" id="IPR008271">
    <property type="entry name" value="Ser/Thr_kinase_AS"/>
</dbReference>
<dbReference type="InterPro" id="IPR000719">
    <property type="entry name" value="Prot_kinase_dom"/>
</dbReference>
<keyword evidence="2" id="KW-0433">Leucine-rich repeat</keyword>
<dbReference type="SMART" id="SM00220">
    <property type="entry name" value="S_TKc"/>
    <property type="match status" value="1"/>
</dbReference>
<dbReference type="Pfam" id="PF00560">
    <property type="entry name" value="LRR_1"/>
    <property type="match status" value="1"/>
</dbReference>
<dbReference type="Gene3D" id="3.80.10.10">
    <property type="entry name" value="Ribonuclease Inhibitor"/>
    <property type="match status" value="1"/>
</dbReference>
<dbReference type="SUPFAM" id="SSF56112">
    <property type="entry name" value="Protein kinase-like (PK-like)"/>
    <property type="match status" value="1"/>
</dbReference>
<dbReference type="OrthoDB" id="4062651at2759"/>
<dbReference type="PROSITE" id="PS00108">
    <property type="entry name" value="PROTEIN_KINASE_ST"/>
    <property type="match status" value="1"/>
</dbReference>
<evidence type="ECO:0000256" key="3">
    <source>
        <dbReference type="ARBA" id="ARBA00022692"/>
    </source>
</evidence>
<evidence type="ECO:0000256" key="2">
    <source>
        <dbReference type="ARBA" id="ARBA00022614"/>
    </source>
</evidence>
<comment type="caution">
    <text evidence="8">The sequence shown here is derived from an EMBL/GenBank/DDBJ whole genome shotgun (WGS) entry which is preliminary data.</text>
</comment>
<dbReference type="InterPro" id="IPR011009">
    <property type="entry name" value="Kinase-like_dom_sf"/>
</dbReference>
<evidence type="ECO:0000313" key="8">
    <source>
        <dbReference type="EMBL" id="KAH7280044.1"/>
    </source>
</evidence>
<dbReference type="AlphaFoldDB" id="A0A8T2Q8G6"/>
<feature type="domain" description="Protein kinase" evidence="7">
    <location>
        <begin position="1"/>
        <end position="362"/>
    </location>
</feature>
<dbReference type="InterPro" id="IPR001611">
    <property type="entry name" value="Leu-rich_rpt"/>
</dbReference>
<comment type="subcellular location">
    <subcellularLocation>
        <location evidence="1">Membrane</location>
    </subcellularLocation>
</comment>
<dbReference type="SUPFAM" id="SSF52058">
    <property type="entry name" value="L domain-like"/>
    <property type="match status" value="1"/>
</dbReference>